<dbReference type="Proteomes" id="UP000299102">
    <property type="component" value="Unassembled WGS sequence"/>
</dbReference>
<organism evidence="1 2">
    <name type="scientific">Eumeta variegata</name>
    <name type="common">Bagworm moth</name>
    <name type="synonym">Eumeta japonica</name>
    <dbReference type="NCBI Taxonomy" id="151549"/>
    <lineage>
        <taxon>Eukaryota</taxon>
        <taxon>Metazoa</taxon>
        <taxon>Ecdysozoa</taxon>
        <taxon>Arthropoda</taxon>
        <taxon>Hexapoda</taxon>
        <taxon>Insecta</taxon>
        <taxon>Pterygota</taxon>
        <taxon>Neoptera</taxon>
        <taxon>Endopterygota</taxon>
        <taxon>Lepidoptera</taxon>
        <taxon>Glossata</taxon>
        <taxon>Ditrysia</taxon>
        <taxon>Tineoidea</taxon>
        <taxon>Psychidae</taxon>
        <taxon>Oiketicinae</taxon>
        <taxon>Eumeta</taxon>
    </lineage>
</organism>
<sequence>MLTEKIENLEQQAHQYNLENINILDKRNEGLIAIIRNLGSVIHYPIDQTDILAVHRVPHANPSNSHPKNIVVKLSTRVEERLHIETKAYLQRNWVSQEFHTKYMLINILLYITRSYYEK</sequence>
<protein>
    <submittedName>
        <fullName evidence="1">Uncharacterized protein</fullName>
    </submittedName>
</protein>
<comment type="caution">
    <text evidence="1">The sequence shown here is derived from an EMBL/GenBank/DDBJ whole genome shotgun (WGS) entry which is preliminary data.</text>
</comment>
<evidence type="ECO:0000313" key="1">
    <source>
        <dbReference type="EMBL" id="GBP97319.1"/>
    </source>
</evidence>
<keyword evidence="2" id="KW-1185">Reference proteome</keyword>
<name>A0A4C2ADP2_EUMVA</name>
<dbReference type="OrthoDB" id="7484295at2759"/>
<accession>A0A4C2ADP2</accession>
<evidence type="ECO:0000313" key="2">
    <source>
        <dbReference type="Proteomes" id="UP000299102"/>
    </source>
</evidence>
<dbReference type="AlphaFoldDB" id="A0A4C2ADP2"/>
<gene>
    <name evidence="1" type="ORF">EVAR_101020_1</name>
</gene>
<dbReference type="EMBL" id="BGZK01002916">
    <property type="protein sequence ID" value="GBP97319.1"/>
    <property type="molecule type" value="Genomic_DNA"/>
</dbReference>
<proteinExistence type="predicted"/>
<reference evidence="1 2" key="1">
    <citation type="journal article" date="2019" name="Commun. Biol.">
        <title>The bagworm genome reveals a unique fibroin gene that provides high tensile strength.</title>
        <authorList>
            <person name="Kono N."/>
            <person name="Nakamura H."/>
            <person name="Ohtoshi R."/>
            <person name="Tomita M."/>
            <person name="Numata K."/>
            <person name="Arakawa K."/>
        </authorList>
    </citation>
    <scope>NUCLEOTIDE SEQUENCE [LARGE SCALE GENOMIC DNA]</scope>
</reference>